<evidence type="ECO:0000259" key="3">
    <source>
        <dbReference type="Pfam" id="PF12624"/>
    </source>
</evidence>
<dbReference type="InterPro" id="IPR026854">
    <property type="entry name" value="VPS13_N"/>
</dbReference>
<dbReference type="EMBL" id="CAJNOC010001438">
    <property type="protein sequence ID" value="CAF0864916.1"/>
    <property type="molecule type" value="Genomic_DNA"/>
</dbReference>
<reference evidence="4" key="1">
    <citation type="submission" date="2021-02" db="EMBL/GenBank/DDBJ databases">
        <authorList>
            <person name="Nowell W R."/>
        </authorList>
    </citation>
    <scope>NUCLEOTIDE SEQUENCE</scope>
    <source>
        <strain evidence="4">Ploen Becks lab</strain>
    </source>
</reference>
<dbReference type="InterPro" id="IPR039782">
    <property type="entry name" value="VPS13B"/>
</dbReference>
<comment type="caution">
    <text evidence="4">The sequence shown here is derived from an EMBL/GenBank/DDBJ whole genome shotgun (WGS) entry which is preliminary data.</text>
</comment>
<dbReference type="PANTHER" id="PTHR12517">
    <property type="entry name" value="VACUOLAR PROTEIN SORTING-ASSOCIATED PROTEIN 13B"/>
    <property type="match status" value="1"/>
</dbReference>
<accession>A0A813X966</accession>
<evidence type="ECO:0000256" key="2">
    <source>
        <dbReference type="SAM" id="MobiDB-lite"/>
    </source>
</evidence>
<organism evidence="4 5">
    <name type="scientific">Brachionus calyciflorus</name>
    <dbReference type="NCBI Taxonomy" id="104777"/>
    <lineage>
        <taxon>Eukaryota</taxon>
        <taxon>Metazoa</taxon>
        <taxon>Spiralia</taxon>
        <taxon>Gnathifera</taxon>
        <taxon>Rotifera</taxon>
        <taxon>Eurotatoria</taxon>
        <taxon>Monogononta</taxon>
        <taxon>Pseudotrocha</taxon>
        <taxon>Ploima</taxon>
        <taxon>Brachionidae</taxon>
        <taxon>Brachionus</taxon>
    </lineage>
</organism>
<name>A0A813X966_9BILA</name>
<gene>
    <name evidence="4" type="ORF">OXX778_LOCUS9629</name>
</gene>
<evidence type="ECO:0000256" key="1">
    <source>
        <dbReference type="ARBA" id="ARBA00022448"/>
    </source>
</evidence>
<evidence type="ECO:0000313" key="4">
    <source>
        <dbReference type="EMBL" id="CAF0864916.1"/>
    </source>
</evidence>
<protein>
    <recommendedName>
        <fullName evidence="3">Chorein N-terminal domain-containing protein</fullName>
    </recommendedName>
</protein>
<sequence length="1848" mass="213638">MFRLESYLTPWLLGYLDKYVKLKPEDFQLSLWGGDAVFNKLDLRLDVIESLTNIPITFKSGVIHELRIHIPWTRITSEPVVVTINTLEFVAKLKDFDTSLNTSNLNKTPQSPTPESSSTTTTTTTSENNPAQPIPTGYIQNIISKILFNICIIVNNVIVKFVEDDMVLSFNMKSAEFYSVNELWEKTFVDVNTTNINLKKILQLNDVTICLDKLDNKKNSKISFYQDPLIYRCSIESRLDFKYSLGQDLNNFDNQQLKLIKLNFYCRKFDVSITDQQLPMVIRLIELIQAIVDDNLNLPHQENNSESLGLEINENITSGLKIVEELKHNLEPVKEEEVEEQGWLSWAWSYVPNIISEPSTSNENNLLDSQDIHIIIGCYFDQFNISFKLLQNVSQGSKNSSNFSNFITCNLKGIGVEVNKKNDFNHIIFGISHINLHSNGECCCKLCPRPNLNEIVFLKGGNEDLEEKTFHYLSNSLFDIETNLIENEKSRDKLGNVDENYGLRRFGAIFMDYLSSQNIEYNTDEELTDVDIKLEINQPDIFSLYFILYSVEINVSANLIHRLCKLYDCSLDHGYYEPYAKNDKFKSDSSTSLLDGCDGVDPSSPLSHSPVKMARKFEKYIPVVNQNFIFKQPVIKFHPYSHFLIAPIASQESNFECYFNLNLNYLFLNIVRPYDEKALFDVVSKLPNPSKKLIYDSYVHNQLTADGLKLSMIINNANFNHETPIIEPCYLEFHFSDVIMKPEMWNKQYFPLNEFNLELPVLNINLSKEIIFIISDYLDYYLFSLLDYSMMDQIKRPFMNKIQMKKSKYRQIIYKRLLHDYIRSTKYNKSEIVRISINDLKAKYSLTKIMQIIQINCNMCNLYLFKNDHTDLVPLFETSNRTSGKNNNIKDFLTLKAQLPLDTENSYIPDPLFIYLNLNESSIQIRDDFIKWFNYKPSTKGDSELLNLLVLDLFDDVPNIDKADDNMNLLSQRGRTSKTPSEHFETSSSKKSVIYHHVTQRNLNHDESLYNHKPTLIDTFYDLIKALHIQISIKPIRIELNHSSTSNLCITLPELYAKSSGTKCDLEEELINSKLIELPCTYLRACENTSNKLPWLIELKSLKIDLNNSSNSQSRVLLDKFDFNTIINVKPKYHQYDNLLSSMSIVFNMEINKKIDINLSLDDLKLILDIIKIISESTKNFEFKINYDEIEGLNQFSRERQHSDDDTRSYSSISILKEYDWIDTDESKCDFDDLSTGEVSSSSESIHSNYSKHKPKNLNPVRNLTLLSHKNDEQAKINFSLNVLINSISLNLKETLNSVQIGLNRLLFESDLNQIYQKFEIKLKKFQVMSSKGSILTSETDNFMHLTYTNALVKNLTKQIGLKKTRSLKKKFTKHQKWLSEVNLSLQDFELAYNLNLFETIFKFSKLFESDETSSNGNNDDFLIPIINSCDVPLLNLDLKKSKFLMPHNEKKILLEFDSMSLTSQFDNQLIRNFSQNSTSHQIYLKAKSQGLINRPGFTFEDRQYLLLLKNLSLSVDSDLIIEKFNLRLIVALPILYGPRLINGYALELNVPDLSVNLDTEKINLITQSINTNFIFEKKNSQKSYGCCNLSLVPCDLFITFEKINLNLSSSMLEIALIQPHVCFFMHENLQKFEVSIYDMSVKSGIMETKPGEPESKTGILSGLFTFRIKNFAHLFQDNKNEIKEVNVRKSLVCHTCFKSNDLNLQNPNDKLSTEIFVERPIRLKINFDLIDKVLNFMNQLDFMKESRRSDSESNCSSKMDFLKYLNFNFLTSQIVVFLDLNENFTAIASLNGLHGKIDAESKNSTGSFKLNDFNLNLNLFENDWNFKTHIFGPMSVNGLFSIDLGNN</sequence>
<feature type="compositionally biased region" description="Low complexity" evidence="2">
    <location>
        <begin position="113"/>
        <end position="127"/>
    </location>
</feature>
<feature type="region of interest" description="Disordered" evidence="2">
    <location>
        <begin position="103"/>
        <end position="132"/>
    </location>
</feature>
<evidence type="ECO:0000313" key="5">
    <source>
        <dbReference type="Proteomes" id="UP000663879"/>
    </source>
</evidence>
<dbReference type="OrthoDB" id="445152at2759"/>
<keyword evidence="1" id="KW-0813">Transport</keyword>
<feature type="domain" description="Chorein N-terminal" evidence="3">
    <location>
        <begin position="4"/>
        <end position="231"/>
    </location>
</feature>
<proteinExistence type="predicted"/>
<keyword evidence="5" id="KW-1185">Reference proteome</keyword>
<feature type="non-terminal residue" evidence="4">
    <location>
        <position position="1848"/>
    </location>
</feature>
<dbReference type="PANTHER" id="PTHR12517:SF0">
    <property type="entry name" value="INTERMEMBRANE LIPID TRANSFER PROTEIN VPS13B"/>
    <property type="match status" value="1"/>
</dbReference>
<dbReference type="Pfam" id="PF12624">
    <property type="entry name" value="VPS13_N"/>
    <property type="match status" value="1"/>
</dbReference>
<dbReference type="Proteomes" id="UP000663879">
    <property type="component" value="Unassembled WGS sequence"/>
</dbReference>